<keyword evidence="2" id="KW-0812">Transmembrane</keyword>
<feature type="transmembrane region" description="Helical" evidence="2">
    <location>
        <begin position="63"/>
        <end position="87"/>
    </location>
</feature>
<organism evidence="3 4">
    <name type="scientific">Micavibrio aeruginosavorus EPB</name>
    <dbReference type="NCBI Taxonomy" id="349215"/>
    <lineage>
        <taxon>Bacteria</taxon>
        <taxon>Pseudomonadati</taxon>
        <taxon>Bdellovibrionota</taxon>
        <taxon>Bdellovibrionia</taxon>
        <taxon>Bdellovibrionales</taxon>
        <taxon>Pseudobdellovibrionaceae</taxon>
        <taxon>Micavibrio</taxon>
    </lineage>
</organism>
<dbReference type="KEGG" id="man:A11S_13"/>
<name>M4VFL8_9BACT</name>
<dbReference type="STRING" id="349215.A11S_13"/>
<reference evidence="3 4" key="1">
    <citation type="journal article" date="2013" name="ISME J.">
        <title>By their genes ye shall know them: genomic signatures of predatory bacteria.</title>
        <authorList>
            <person name="Pasternak Z."/>
            <person name="Pietrokovski S."/>
            <person name="Rotem O."/>
            <person name="Gophna U."/>
            <person name="Lurie-Weinberger M.N."/>
            <person name="Jurkevitch E."/>
        </authorList>
    </citation>
    <scope>NUCLEOTIDE SEQUENCE [LARGE SCALE GENOMIC DNA]</scope>
    <source>
        <strain evidence="3">EPB</strain>
    </source>
</reference>
<evidence type="ECO:0000256" key="2">
    <source>
        <dbReference type="SAM" id="Phobius"/>
    </source>
</evidence>
<dbReference type="AlphaFoldDB" id="M4VFL8"/>
<keyword evidence="2" id="KW-1133">Transmembrane helix</keyword>
<protein>
    <submittedName>
        <fullName evidence="3">Uncharacterized protein</fullName>
    </submittedName>
</protein>
<keyword evidence="2" id="KW-0472">Membrane</keyword>
<dbReference type="RefSeq" id="WP_015466417.1">
    <property type="nucleotide sequence ID" value="NC_020812.1"/>
</dbReference>
<dbReference type="Proteomes" id="UP000011932">
    <property type="component" value="Chromosome"/>
</dbReference>
<dbReference type="EMBL" id="CP003538">
    <property type="protein sequence ID" value="AGH96851.1"/>
    <property type="molecule type" value="Genomic_DNA"/>
</dbReference>
<proteinExistence type="predicted"/>
<dbReference type="OrthoDB" id="9837997at2"/>
<gene>
    <name evidence="3" type="ORF">A11S_13</name>
</gene>
<evidence type="ECO:0000313" key="4">
    <source>
        <dbReference type="Proteomes" id="UP000011932"/>
    </source>
</evidence>
<feature type="region of interest" description="Disordered" evidence="1">
    <location>
        <begin position="1"/>
        <end position="21"/>
    </location>
</feature>
<accession>M4VFL8</accession>
<evidence type="ECO:0000313" key="3">
    <source>
        <dbReference type="EMBL" id="AGH96851.1"/>
    </source>
</evidence>
<feature type="transmembrane region" description="Helical" evidence="2">
    <location>
        <begin position="107"/>
        <end position="127"/>
    </location>
</feature>
<dbReference type="HOGENOM" id="CLU_1702228_0_0_5"/>
<evidence type="ECO:0000256" key="1">
    <source>
        <dbReference type="SAM" id="MobiDB-lite"/>
    </source>
</evidence>
<sequence>MVADSRTPPPRPRTAFADTTASVQPDEKTIPTWNDDNIIITLPPADEEDLRTLEARIASEKKVMVTGSIVSITLPTSLLGAALYSAYETLTTPPANVHKQGAEQGPHYVESGLLFVAAALVTALIGMMRKDSKKDLAALIAQRDAQTPKAPRLD</sequence>